<dbReference type="GO" id="GO:0042626">
    <property type="term" value="F:ATPase-coupled transmembrane transporter activity"/>
    <property type="evidence" value="ECO:0007669"/>
    <property type="project" value="InterPro"/>
</dbReference>
<dbReference type="Gene3D" id="3.40.190.10">
    <property type="entry name" value="Periplasmic binding protein-like II"/>
    <property type="match status" value="2"/>
</dbReference>
<dbReference type="STRING" id="1434108.MSBRM_3471"/>
<dbReference type="HOGENOM" id="CLU_028871_10_4_2"/>
<keyword evidence="5" id="KW-0472">Membrane</keyword>
<gene>
    <name evidence="6" type="ORF">MSBRM_3471</name>
</gene>
<protein>
    <submittedName>
        <fullName evidence="6">ABC-type nitrate/sulfonate/bicarbonate transport systems, periplasmic components</fullName>
    </submittedName>
</protein>
<dbReference type="Pfam" id="PF13379">
    <property type="entry name" value="NMT1_2"/>
    <property type="match status" value="1"/>
</dbReference>
<name>A0A0E3QZT5_METBA</name>
<evidence type="ECO:0000256" key="4">
    <source>
        <dbReference type="ARBA" id="ARBA00022519"/>
    </source>
</evidence>
<evidence type="ECO:0000256" key="5">
    <source>
        <dbReference type="ARBA" id="ARBA00023136"/>
    </source>
</evidence>
<dbReference type="PROSITE" id="PS51257">
    <property type="entry name" value="PROKAR_LIPOPROTEIN"/>
    <property type="match status" value="1"/>
</dbReference>
<dbReference type="RefSeq" id="WP_048122551.1">
    <property type="nucleotide sequence ID" value="NZ_CP009528.1"/>
</dbReference>
<dbReference type="EMBL" id="CP009528">
    <property type="protein sequence ID" value="AKB56469.1"/>
    <property type="molecule type" value="Genomic_DNA"/>
</dbReference>
<dbReference type="SUPFAM" id="SSF53850">
    <property type="entry name" value="Periplasmic binding protein-like II"/>
    <property type="match status" value="1"/>
</dbReference>
<dbReference type="NCBIfam" id="TIGR01728">
    <property type="entry name" value="SsuA_fam"/>
    <property type="match status" value="1"/>
</dbReference>
<dbReference type="InterPro" id="IPR010067">
    <property type="entry name" value="ABC_SsuA_sub-bd"/>
</dbReference>
<evidence type="ECO:0000256" key="1">
    <source>
        <dbReference type="ARBA" id="ARBA00004308"/>
    </source>
</evidence>
<dbReference type="GO" id="GO:0012505">
    <property type="term" value="C:endomembrane system"/>
    <property type="evidence" value="ECO:0007669"/>
    <property type="project" value="UniProtKB-SubCell"/>
</dbReference>
<accession>A0A0E3QZT5</accession>
<dbReference type="GO" id="GO:0016020">
    <property type="term" value="C:membrane"/>
    <property type="evidence" value="ECO:0007669"/>
    <property type="project" value="InterPro"/>
</dbReference>
<proteinExistence type="predicted"/>
<keyword evidence="4" id="KW-0997">Cell inner membrane</keyword>
<dbReference type="Proteomes" id="UP000033033">
    <property type="component" value="Chromosome"/>
</dbReference>
<keyword evidence="7" id="KW-1185">Reference proteome</keyword>
<comment type="subcellular location">
    <subcellularLocation>
        <location evidence="1">Endomembrane system</location>
    </subcellularLocation>
</comment>
<evidence type="ECO:0000256" key="2">
    <source>
        <dbReference type="ARBA" id="ARBA00022448"/>
    </source>
</evidence>
<dbReference type="InterPro" id="IPR044527">
    <property type="entry name" value="NrtA/CpmA_ABC-bd_dom"/>
</dbReference>
<dbReference type="CDD" id="cd13553">
    <property type="entry name" value="PBP2_NrtA_CpmA_like"/>
    <property type="match status" value="1"/>
</dbReference>
<dbReference type="KEGG" id="mby:MSBRM_3471"/>
<keyword evidence="2" id="KW-0813">Transport</keyword>
<evidence type="ECO:0000256" key="3">
    <source>
        <dbReference type="ARBA" id="ARBA00022475"/>
    </source>
</evidence>
<keyword evidence="3" id="KW-1003">Cell membrane</keyword>
<reference evidence="6 7" key="1">
    <citation type="submission" date="2014-07" db="EMBL/GenBank/DDBJ databases">
        <title>Methanogenic archaea and the global carbon cycle.</title>
        <authorList>
            <person name="Henriksen J.R."/>
            <person name="Luke J."/>
            <person name="Reinhart S."/>
            <person name="Benedict M.N."/>
            <person name="Youngblut N.D."/>
            <person name="Metcalf M.E."/>
            <person name="Whitaker R.J."/>
            <person name="Metcalf W.W."/>
        </authorList>
    </citation>
    <scope>NUCLEOTIDE SEQUENCE [LARGE SCALE GENOMIC DNA]</scope>
    <source>
        <strain evidence="6 7">MS</strain>
    </source>
</reference>
<dbReference type="PANTHER" id="PTHR30024">
    <property type="entry name" value="ALIPHATIC SULFONATES-BINDING PROTEIN-RELATED"/>
    <property type="match status" value="1"/>
</dbReference>
<dbReference type="PANTHER" id="PTHR30024:SF42">
    <property type="entry name" value="ALIPHATIC SULFONATES-BINDING PROTEIN-RELATED"/>
    <property type="match status" value="1"/>
</dbReference>
<sequence length="342" mass="37424">MKKLGILILTFLLVASIFVSGCASNKENVSENGTGSEETTAITELNIGYQPSTHQIAYMTAAEKGWWKSDLAPYGITKINEYQFPTGAPEMQAMLAGDLDVAYVGAAPVITALSQGLDAKIVAPVQINGSSLVLRNEYKYESPQDLKGLTIATYPTGTIQDTLLRNWLQKNGLDPEKDVKILGMTSGDAITAISAKQVDAVFLPHPSPTVIEKEGNGRIIVQSGEMEANHACCVLVVSGKLIKEHPEIVEQIVKTHIKATEYNKEHMDEAAKIFANKTTEDLDTVKDSLKEWDGAWITDPALIEDSAVNYSKVQYELGYIPKSLTKEEIFDTSFYEKATSEK</sequence>
<organism evidence="6 7">
    <name type="scientific">Methanosarcina barkeri MS</name>
    <dbReference type="NCBI Taxonomy" id="1434108"/>
    <lineage>
        <taxon>Archaea</taxon>
        <taxon>Methanobacteriati</taxon>
        <taxon>Methanobacteriota</taxon>
        <taxon>Stenosarchaea group</taxon>
        <taxon>Methanomicrobia</taxon>
        <taxon>Methanosarcinales</taxon>
        <taxon>Methanosarcinaceae</taxon>
        <taxon>Methanosarcina</taxon>
    </lineage>
</organism>
<evidence type="ECO:0000313" key="7">
    <source>
        <dbReference type="Proteomes" id="UP000033033"/>
    </source>
</evidence>
<dbReference type="GeneID" id="24846816"/>
<dbReference type="AlphaFoldDB" id="A0A0E3QZT5"/>
<dbReference type="PATRIC" id="fig|1434108.4.peg.4374"/>
<evidence type="ECO:0000313" key="6">
    <source>
        <dbReference type="EMBL" id="AKB56469.1"/>
    </source>
</evidence>